<dbReference type="STRING" id="78915.A0A4P9XW31"/>
<keyword evidence="4 6" id="KW-0472">Membrane</keyword>
<keyword evidence="9" id="KW-1185">Reference proteome</keyword>
<dbReference type="OrthoDB" id="2190219at2759"/>
<feature type="region of interest" description="Disordered" evidence="5">
    <location>
        <begin position="571"/>
        <end position="612"/>
    </location>
</feature>
<organism evidence="8 9">
    <name type="scientific">Thamnocephalis sphaerospora</name>
    <dbReference type="NCBI Taxonomy" id="78915"/>
    <lineage>
        <taxon>Eukaryota</taxon>
        <taxon>Fungi</taxon>
        <taxon>Fungi incertae sedis</taxon>
        <taxon>Zoopagomycota</taxon>
        <taxon>Zoopagomycotina</taxon>
        <taxon>Zoopagomycetes</taxon>
        <taxon>Zoopagales</taxon>
        <taxon>Sigmoideomycetaceae</taxon>
        <taxon>Thamnocephalis</taxon>
    </lineage>
</organism>
<dbReference type="GO" id="GO:0015385">
    <property type="term" value="F:sodium:proton antiporter activity"/>
    <property type="evidence" value="ECO:0007669"/>
    <property type="project" value="InterPro"/>
</dbReference>
<dbReference type="InterPro" id="IPR004712">
    <property type="entry name" value="Na+/H+_antiporter_fungi"/>
</dbReference>
<feature type="transmembrane region" description="Helical" evidence="6">
    <location>
        <begin position="286"/>
        <end position="305"/>
    </location>
</feature>
<evidence type="ECO:0000256" key="5">
    <source>
        <dbReference type="SAM" id="MobiDB-lite"/>
    </source>
</evidence>
<dbReference type="InterPro" id="IPR006153">
    <property type="entry name" value="Cation/H_exchanger_TM"/>
</dbReference>
<dbReference type="Pfam" id="PF00999">
    <property type="entry name" value="Na_H_Exchanger"/>
    <property type="match status" value="1"/>
</dbReference>
<feature type="transmembrane region" description="Helical" evidence="6">
    <location>
        <begin position="191"/>
        <end position="212"/>
    </location>
</feature>
<feature type="transmembrane region" description="Helical" evidence="6">
    <location>
        <begin position="389"/>
        <end position="408"/>
    </location>
</feature>
<dbReference type="PANTHER" id="PTHR31382:SF1">
    <property type="entry name" value="SODIUM ION_PROTON EXCHANGER (EUROFUNG)"/>
    <property type="match status" value="1"/>
</dbReference>
<dbReference type="Proteomes" id="UP000271241">
    <property type="component" value="Unassembled WGS sequence"/>
</dbReference>
<dbReference type="GO" id="GO:0005886">
    <property type="term" value="C:plasma membrane"/>
    <property type="evidence" value="ECO:0007669"/>
    <property type="project" value="InterPro"/>
</dbReference>
<feature type="compositionally biased region" description="Polar residues" evidence="5">
    <location>
        <begin position="511"/>
        <end position="521"/>
    </location>
</feature>
<feature type="transmembrane region" description="Helical" evidence="6">
    <location>
        <begin position="6"/>
        <end position="26"/>
    </location>
</feature>
<feature type="transmembrane region" description="Helical" evidence="6">
    <location>
        <begin position="346"/>
        <end position="368"/>
    </location>
</feature>
<dbReference type="AlphaFoldDB" id="A0A4P9XW31"/>
<keyword evidence="2 6" id="KW-0812">Transmembrane</keyword>
<dbReference type="EMBL" id="KZ992449">
    <property type="protein sequence ID" value="RKP10506.1"/>
    <property type="molecule type" value="Genomic_DNA"/>
</dbReference>
<evidence type="ECO:0000256" key="4">
    <source>
        <dbReference type="ARBA" id="ARBA00023136"/>
    </source>
</evidence>
<evidence type="ECO:0000256" key="1">
    <source>
        <dbReference type="ARBA" id="ARBA00004141"/>
    </source>
</evidence>
<evidence type="ECO:0000256" key="6">
    <source>
        <dbReference type="SAM" id="Phobius"/>
    </source>
</evidence>
<feature type="domain" description="Cation/H+ exchanger transmembrane" evidence="7">
    <location>
        <begin position="25"/>
        <end position="407"/>
    </location>
</feature>
<keyword evidence="3 6" id="KW-1133">Transmembrane helix</keyword>
<feature type="transmembrane region" description="Helical" evidence="6">
    <location>
        <begin position="33"/>
        <end position="54"/>
    </location>
</feature>
<feature type="transmembrane region" description="Helical" evidence="6">
    <location>
        <begin position="317"/>
        <end position="340"/>
    </location>
</feature>
<dbReference type="GO" id="GO:0120029">
    <property type="term" value="P:proton export across plasma membrane"/>
    <property type="evidence" value="ECO:0007669"/>
    <property type="project" value="InterPro"/>
</dbReference>
<evidence type="ECO:0000256" key="2">
    <source>
        <dbReference type="ARBA" id="ARBA00022692"/>
    </source>
</evidence>
<evidence type="ECO:0000256" key="3">
    <source>
        <dbReference type="ARBA" id="ARBA00022989"/>
    </source>
</evidence>
<feature type="compositionally biased region" description="Low complexity" evidence="5">
    <location>
        <begin position="498"/>
        <end position="510"/>
    </location>
</feature>
<dbReference type="GO" id="GO:0042391">
    <property type="term" value="P:regulation of membrane potential"/>
    <property type="evidence" value="ECO:0007669"/>
    <property type="project" value="InterPro"/>
</dbReference>
<comment type="subcellular location">
    <subcellularLocation>
        <location evidence="1">Membrane</location>
        <topology evidence="1">Multi-pass membrane protein</topology>
    </subcellularLocation>
</comment>
<feature type="transmembrane region" description="Helical" evidence="6">
    <location>
        <begin position="232"/>
        <end position="251"/>
    </location>
</feature>
<evidence type="ECO:0000259" key="7">
    <source>
        <dbReference type="Pfam" id="PF00999"/>
    </source>
</evidence>
<reference evidence="9" key="1">
    <citation type="journal article" date="2018" name="Nat. Microbiol.">
        <title>Leveraging single-cell genomics to expand the fungal tree of life.</title>
        <authorList>
            <person name="Ahrendt S.R."/>
            <person name="Quandt C.A."/>
            <person name="Ciobanu D."/>
            <person name="Clum A."/>
            <person name="Salamov A."/>
            <person name="Andreopoulos B."/>
            <person name="Cheng J.F."/>
            <person name="Woyke T."/>
            <person name="Pelin A."/>
            <person name="Henrissat B."/>
            <person name="Reynolds N.K."/>
            <person name="Benny G.L."/>
            <person name="Smith M.E."/>
            <person name="James T.Y."/>
            <person name="Grigoriev I.V."/>
        </authorList>
    </citation>
    <scope>NUCLEOTIDE SEQUENCE [LARGE SCALE GENOMIC DNA]</scope>
    <source>
        <strain evidence="9">RSA 1356</strain>
    </source>
</reference>
<feature type="compositionally biased region" description="Basic and acidic residues" evidence="5">
    <location>
        <begin position="596"/>
        <end position="612"/>
    </location>
</feature>
<dbReference type="GO" id="GO:0036376">
    <property type="term" value="P:sodium ion export across plasma membrane"/>
    <property type="evidence" value="ECO:0007669"/>
    <property type="project" value="InterPro"/>
</dbReference>
<name>A0A4P9XW31_9FUNG</name>
<evidence type="ECO:0000313" key="8">
    <source>
        <dbReference type="EMBL" id="RKP10506.1"/>
    </source>
</evidence>
<accession>A0A4P9XW31</accession>
<proteinExistence type="predicted"/>
<feature type="transmembrane region" description="Helical" evidence="6">
    <location>
        <begin position="106"/>
        <end position="129"/>
    </location>
</feature>
<feature type="transmembrane region" description="Helical" evidence="6">
    <location>
        <begin position="74"/>
        <end position="94"/>
    </location>
</feature>
<evidence type="ECO:0000313" key="9">
    <source>
        <dbReference type="Proteomes" id="UP000271241"/>
    </source>
</evidence>
<dbReference type="PANTHER" id="PTHR31382">
    <property type="entry name" value="NA(+)/H(+) ANTIPORTER"/>
    <property type="match status" value="1"/>
</dbReference>
<gene>
    <name evidence="8" type="ORF">THASP1DRAFT_27690</name>
</gene>
<sequence>MIAIQTDAVSVVSAVLGLFIVLFGLASMPIKEWLYLSEALVAMLFGIAIGPIAINLVDPTGWGDMDVVALQFSRIVIAISASCLIEVMAAGISLPKAYLVREWRSIAALLFPVMFFMWIASAGIMYWLLPIGFVLSNSIIKGRFAEQRVPDHVRNLLSTESGSNDGLGLPYLLLPVLFLSNSSYATAVGEWFYAVWAYQILLSIVIGAVVGYVARKLLYFAESRELIDKESFLVFSFALAMFLMGAVFIIGSDDLFAVFVAGNAFTWDDWFRSETQEAHLQEVVDMFFNLSYFVYFGTIIPWSTFGSVAENMPVWKLVVLAVLILVLRRVPAVLVLQWMIPVVKTWREAIFVGWFGPMGVGAVFYAMVAKEQLHKIGYHGPAVEMLFPVVSFLVLSSVIAHGITVPIFQLSTSQLTRTLTNPAAIAHLVQRLPLIRPDQEIVIRHTRNTTTVTVSRPSSVAYSDYPEAEGSNDDSSSLGAEDAERRSIGNKSSRSTAPSRQPSRVSRQPSHLSQRTRTSLSHRSVVEERIVYVHTLDEQGRRRPTLVEDSILGDGDDDEQSTRISVIIADDDSVDGGDLPTKAMSMVERPSGPGTADREEGGGGRSSRDGKP</sequence>
<protein>
    <submittedName>
        <fullName evidence="8">Sodium/hydrogen exchanger family-domain-containing protein</fullName>
    </submittedName>
</protein>
<feature type="region of interest" description="Disordered" evidence="5">
    <location>
        <begin position="454"/>
        <end position="521"/>
    </location>
</feature>